<keyword evidence="1 2" id="KW-0749">Sporulation</keyword>
<comment type="induction">
    <text evidence="2">Expressed only in the forespore compartment of sporulating cells.</text>
</comment>
<comment type="similarity">
    <text evidence="2">Belongs to the SspK family.</text>
</comment>
<dbReference type="GO" id="GO:0042601">
    <property type="term" value="C:endospore-forming forespore"/>
    <property type="evidence" value="ECO:0007669"/>
    <property type="project" value="InterPro"/>
</dbReference>
<gene>
    <name evidence="2" type="primary">sspK</name>
    <name evidence="4" type="ORF">BleG1_1201</name>
</gene>
<dbReference type="STRING" id="1246626.BleG1_1201"/>
<dbReference type="OrthoDB" id="2382188at2"/>
<evidence type="ECO:0000256" key="2">
    <source>
        <dbReference type="HAMAP-Rule" id="MF_01504"/>
    </source>
</evidence>
<evidence type="ECO:0000313" key="4">
    <source>
        <dbReference type="EMBL" id="AIC93804.1"/>
    </source>
</evidence>
<sequence length="51" mass="5740">MRNKAKNFPNPISFDGKEADNADANASKRPDGSINDRPKERMSSSNHFKTF</sequence>
<evidence type="ECO:0000256" key="1">
    <source>
        <dbReference type="ARBA" id="ARBA00022969"/>
    </source>
</evidence>
<dbReference type="EMBL" id="CP003923">
    <property type="protein sequence ID" value="AIC93804.1"/>
    <property type="molecule type" value="Genomic_DNA"/>
</dbReference>
<protein>
    <recommendedName>
        <fullName evidence="2">Small, acid-soluble spore protein K</fullName>
        <shortName evidence="2">SASP K</shortName>
    </recommendedName>
</protein>
<dbReference type="InterPro" id="IPR012611">
    <property type="entry name" value="SASP_SspK"/>
</dbReference>
<evidence type="ECO:0000256" key="3">
    <source>
        <dbReference type="SAM" id="MobiDB-lite"/>
    </source>
</evidence>
<feature type="region of interest" description="Disordered" evidence="3">
    <location>
        <begin position="1"/>
        <end position="51"/>
    </location>
</feature>
<dbReference type="GO" id="GO:0030436">
    <property type="term" value="P:asexual sporulation"/>
    <property type="evidence" value="ECO:0007669"/>
    <property type="project" value="UniProtKB-UniRule"/>
</dbReference>
<dbReference type="Pfam" id="PF08176">
    <property type="entry name" value="SspK"/>
    <property type="match status" value="1"/>
</dbReference>
<accession>A0A060M144</accession>
<reference evidence="4 5" key="1">
    <citation type="journal article" date="2014" name="Gene">
        <title>A comparative genomic analysis of the alkalitolerant soil bacterium Bacillus lehensis G1.</title>
        <authorList>
            <person name="Noor Y.M."/>
            <person name="Samsulrizal N.H."/>
            <person name="Jema'on N.A."/>
            <person name="Low K.O."/>
            <person name="Ramli A.N."/>
            <person name="Alias N.I."/>
            <person name="Damis S.I."/>
            <person name="Fuzi S.F."/>
            <person name="Isa M.N."/>
            <person name="Murad A.M."/>
            <person name="Raih M.F."/>
            <person name="Bakar F.D."/>
            <person name="Najimudin N."/>
            <person name="Mahadi N.M."/>
            <person name="Illias R.M."/>
        </authorList>
    </citation>
    <scope>NUCLEOTIDE SEQUENCE [LARGE SCALE GENOMIC DNA]</scope>
    <source>
        <strain evidence="4 5">G1</strain>
    </source>
</reference>
<comment type="subcellular location">
    <subcellularLocation>
        <location evidence="2">Spore core</location>
    </subcellularLocation>
</comment>
<dbReference type="AlphaFoldDB" id="A0A060M144"/>
<dbReference type="HOGENOM" id="CLU_204383_0_0_9"/>
<dbReference type="KEGG" id="ble:BleG1_1201"/>
<proteinExistence type="evidence at transcript level"/>
<dbReference type="RefSeq" id="WP_038478350.1">
    <property type="nucleotide sequence ID" value="NZ_CP003923.1"/>
</dbReference>
<name>A0A060M144_9BACI</name>
<evidence type="ECO:0000313" key="5">
    <source>
        <dbReference type="Proteomes" id="UP000027142"/>
    </source>
</evidence>
<dbReference type="HAMAP" id="MF_01504">
    <property type="entry name" value="SspK"/>
    <property type="match status" value="1"/>
</dbReference>
<dbReference type="Proteomes" id="UP000027142">
    <property type="component" value="Chromosome"/>
</dbReference>
<feature type="compositionally biased region" description="Basic and acidic residues" evidence="3">
    <location>
        <begin position="15"/>
        <end position="42"/>
    </location>
</feature>
<dbReference type="PATRIC" id="fig|1246626.3.peg.1204"/>
<keyword evidence="5" id="KW-1185">Reference proteome</keyword>
<dbReference type="GO" id="GO:0030435">
    <property type="term" value="P:sporulation resulting in formation of a cellular spore"/>
    <property type="evidence" value="ECO:0007669"/>
    <property type="project" value="UniProtKB-KW"/>
</dbReference>
<organism evidence="4 5">
    <name type="scientific">Shouchella lehensis G1</name>
    <dbReference type="NCBI Taxonomy" id="1246626"/>
    <lineage>
        <taxon>Bacteria</taxon>
        <taxon>Bacillati</taxon>
        <taxon>Bacillota</taxon>
        <taxon>Bacilli</taxon>
        <taxon>Bacillales</taxon>
        <taxon>Bacillaceae</taxon>
        <taxon>Shouchella</taxon>
    </lineage>
</organism>